<feature type="region of interest" description="Disordered" evidence="10">
    <location>
        <begin position="43"/>
        <end position="101"/>
    </location>
</feature>
<keyword evidence="8" id="KW-0675">Receptor</keyword>
<dbReference type="GO" id="GO:0003682">
    <property type="term" value="F:chromatin binding"/>
    <property type="evidence" value="ECO:0007669"/>
    <property type="project" value="EnsemblMetazoa"/>
</dbReference>
<feature type="region of interest" description="Disordered" evidence="10">
    <location>
        <begin position="127"/>
        <end position="183"/>
    </location>
</feature>
<evidence type="ECO:0000256" key="11">
    <source>
        <dbReference type="SAM" id="Phobius"/>
    </source>
</evidence>
<feature type="transmembrane region" description="Helical" evidence="11">
    <location>
        <begin position="670"/>
        <end position="686"/>
    </location>
</feature>
<comment type="subcellular location">
    <subcellularLocation>
        <location evidence="1">Nucleus inner membrane</location>
        <topology evidence="1">Multi-pass membrane protein</topology>
    </subcellularLocation>
</comment>
<dbReference type="GO" id="GO:0016628">
    <property type="term" value="F:oxidoreductase activity, acting on the CH-CH group of donors, NAD or NADP as acceptor"/>
    <property type="evidence" value="ECO:0007669"/>
    <property type="project" value="InterPro"/>
</dbReference>
<dbReference type="GO" id="GO:0016126">
    <property type="term" value="P:sterol biosynthetic process"/>
    <property type="evidence" value="ECO:0007669"/>
    <property type="project" value="InterPro"/>
</dbReference>
<evidence type="ECO:0000256" key="3">
    <source>
        <dbReference type="ARBA" id="ARBA00022553"/>
    </source>
</evidence>
<feature type="transmembrane region" description="Helical" evidence="11">
    <location>
        <begin position="370"/>
        <end position="389"/>
    </location>
</feature>
<dbReference type="FunFam" id="1.20.120.1630:FF:000013">
    <property type="entry name" value="Lamin-B receptor-like Protein"/>
    <property type="match status" value="1"/>
</dbReference>
<sequence length="716" mass="80170">MDRRLRRPRRTEDVSSGPLLAQSTQPSLLPVTRRAGSLTAAAAAATATTGIATRTRASPSRNKVAAPPSPELGPRTRRSSRPRSSVGPLTGSGSGPGSSLPIKVAIKARTPIPEVSEVSSPVRLSTSNLPMTLTTNTSSGAPNKAFNTSSVNSGNSFSRTTTTSSTTTTERIEIRAEGDSEVDTDSIRKRITDRLRRSVSKTISNLAGTPVTNTEEGSRYSRSVSRSVYDDEKSSKRSYSTGEEDIEEEDELEEDQFRSFNVTRNSATPAETSCRQLKAPREFGGWLGAFLLLLLLPTAVYYLTWSCTARNSCQFKHLNLGILLDVNYLTRQVFQPRVVGAFAAYQVVVFLLVALLPGRRVHLTRETYKFNCLAVSLTLLIAGGVAEYLKYPVVTFVLRHYLRFCIFGLVGAFVAAAWSYWLVDTAKYNVLRQTLTNDYGRTGSFVVDFALGRQLNPKWLGRVDWKQFQYRLSLVTTLIYTTCYIYQTLVWPQKPQLGEQEGYLYQAKYYWNNVNYDPATLLSASCLLFYVLDAIIFEHHLSSSFELQHEGYGCLLLLRYAATPYLLTAVTKYFYEQRVPISCWYAPLGVAALLSLGLLVKRFTCAYKYKYRLNSQSPIFANIETIHTYQGSRLLLSGMWGWVRQPNYLGDIVALLALAAPMALRPAWPPVLGLSLIILLLLHRATRANARNQARYHSSWQRYSTQVRSYILPRIY</sequence>
<feature type="transmembrane region" description="Helical" evidence="11">
    <location>
        <begin position="581"/>
        <end position="600"/>
    </location>
</feature>
<dbReference type="GO" id="GO:0003677">
    <property type="term" value="F:DNA binding"/>
    <property type="evidence" value="ECO:0007669"/>
    <property type="project" value="UniProtKB-KW"/>
</dbReference>
<comment type="similarity">
    <text evidence="2">Belongs to the ERG4/ERG24 family.</text>
</comment>
<evidence type="ECO:0000256" key="9">
    <source>
        <dbReference type="ARBA" id="ARBA00023242"/>
    </source>
</evidence>
<dbReference type="Pfam" id="PF01222">
    <property type="entry name" value="ERG4_ERG24"/>
    <property type="match status" value="2"/>
</dbReference>
<dbReference type="OrthoDB" id="5326588at2759"/>
<keyword evidence="5 11" id="KW-1133">Transmembrane helix</keyword>
<keyword evidence="6" id="KW-0238">DNA-binding</keyword>
<feature type="compositionally biased region" description="Polar residues" evidence="10">
    <location>
        <begin position="127"/>
        <end position="159"/>
    </location>
</feature>
<feature type="compositionally biased region" description="Low complexity" evidence="10">
    <location>
        <begin position="43"/>
        <end position="57"/>
    </location>
</feature>
<dbReference type="PANTHER" id="PTHR21257:SF55">
    <property type="entry name" value="DELTA(14)-STEROL REDUCTASE LBR"/>
    <property type="match status" value="1"/>
</dbReference>
<reference evidence="12" key="4">
    <citation type="submission" date="2015-11" db="EMBL/GenBank/DDBJ databases">
        <authorList>
            <consortium name="FlyBase"/>
        </authorList>
    </citation>
    <scope>NUCLEOTIDE SEQUENCE</scope>
    <source>
        <strain evidence="12">Tai18E2</strain>
    </source>
</reference>
<feature type="transmembrane region" description="Helical" evidence="11">
    <location>
        <begin position="338"/>
        <end position="358"/>
    </location>
</feature>
<feature type="transmembrane region" description="Helical" evidence="11">
    <location>
        <begin position="519"/>
        <end position="537"/>
    </location>
</feature>
<keyword evidence="14" id="KW-1185">Reference proteome</keyword>
<dbReference type="KEGG" id="dya:Dyak_GE12220"/>
<reference evidence="12" key="1">
    <citation type="submission" date="2006-01" db="EMBL/GenBank/DDBJ databases">
        <title>The Genome of Drosophila yakuba.</title>
        <authorList>
            <consortium name="The Drosophila yakuba Sequencing Consortium"/>
        </authorList>
    </citation>
    <scope>NUCLEOTIDE SEQUENCE</scope>
    <source>
        <strain evidence="12">Tai18E2</strain>
    </source>
</reference>
<keyword evidence="3" id="KW-0597">Phosphoprotein</keyword>
<organism evidence="12 14">
    <name type="scientific">Drosophila yakuba</name>
    <name type="common">Fruit fly</name>
    <dbReference type="NCBI Taxonomy" id="7245"/>
    <lineage>
        <taxon>Eukaryota</taxon>
        <taxon>Metazoa</taxon>
        <taxon>Ecdysozoa</taxon>
        <taxon>Arthropoda</taxon>
        <taxon>Hexapoda</taxon>
        <taxon>Insecta</taxon>
        <taxon>Pterygota</taxon>
        <taxon>Neoptera</taxon>
        <taxon>Endopterygota</taxon>
        <taxon>Diptera</taxon>
        <taxon>Brachycera</taxon>
        <taxon>Muscomorpha</taxon>
        <taxon>Ephydroidea</taxon>
        <taxon>Drosophilidae</taxon>
        <taxon>Drosophila</taxon>
        <taxon>Sophophora</taxon>
    </lineage>
</organism>
<proteinExistence type="inferred from homology"/>
<keyword evidence="4 11" id="KW-0812">Transmembrane</keyword>
<keyword evidence="9" id="KW-0539">Nucleus</keyword>
<feature type="transmembrane region" description="Helical" evidence="11">
    <location>
        <begin position="401"/>
        <end position="423"/>
    </location>
</feature>
<evidence type="ECO:0000256" key="2">
    <source>
        <dbReference type="ARBA" id="ARBA00005402"/>
    </source>
</evidence>
<name>B4P8F2_DROYA</name>
<feature type="region of interest" description="Disordered" evidence="10">
    <location>
        <begin position="206"/>
        <end position="255"/>
    </location>
</feature>
<feature type="compositionally biased region" description="Low complexity" evidence="10">
    <location>
        <begin position="160"/>
        <end position="169"/>
    </location>
</feature>
<dbReference type="EMBL" id="CM000158">
    <property type="protein sequence ID" value="EDW91192.1"/>
    <property type="molecule type" value="Genomic_DNA"/>
</dbReference>
<feature type="compositionally biased region" description="Acidic residues" evidence="10">
    <location>
        <begin position="242"/>
        <end position="254"/>
    </location>
</feature>
<feature type="transmembrane region" description="Helical" evidence="11">
    <location>
        <begin position="283"/>
        <end position="303"/>
    </location>
</feature>
<dbReference type="Gene3D" id="1.20.120.1630">
    <property type="match status" value="1"/>
</dbReference>
<evidence type="ECO:0000256" key="4">
    <source>
        <dbReference type="ARBA" id="ARBA00022692"/>
    </source>
</evidence>
<dbReference type="AlphaFoldDB" id="B4P8F2"/>
<evidence type="ECO:0000313" key="14">
    <source>
        <dbReference type="Proteomes" id="UP000002282"/>
    </source>
</evidence>
<feature type="compositionally biased region" description="Polar residues" evidence="10">
    <location>
        <begin position="206"/>
        <end position="215"/>
    </location>
</feature>
<accession>B4P8F2</accession>
<dbReference type="HOGENOM" id="CLU_392461_0_0_1"/>
<dbReference type="OMA" id="HSSWHRY"/>
<evidence type="ECO:0000256" key="6">
    <source>
        <dbReference type="ARBA" id="ARBA00023125"/>
    </source>
</evidence>
<feature type="region of interest" description="Disordered" evidence="10">
    <location>
        <begin position="1"/>
        <end position="28"/>
    </location>
</feature>
<dbReference type="eggNOG" id="KOG1435">
    <property type="taxonomic scope" value="Eukaryota"/>
</dbReference>
<evidence type="ECO:0000313" key="13">
    <source>
        <dbReference type="EMBL" id="KRJ99697.1"/>
    </source>
</evidence>
<evidence type="ECO:0000256" key="7">
    <source>
        <dbReference type="ARBA" id="ARBA00023136"/>
    </source>
</evidence>
<evidence type="ECO:0000256" key="8">
    <source>
        <dbReference type="ARBA" id="ARBA00023170"/>
    </source>
</evidence>
<dbReference type="EMBL" id="CM000158">
    <property type="protein sequence ID" value="KRJ99697.1"/>
    <property type="molecule type" value="Genomic_DNA"/>
</dbReference>
<reference evidence="12 14" key="2">
    <citation type="journal article" date="2007" name="Nature">
        <title>Evolution of genes and genomes on the Drosophila phylogeny.</title>
        <authorList>
            <consortium name="Drosophila 12 Genomes Consortium"/>
            <person name="Clark A.G."/>
            <person name="Eisen M.B."/>
            <person name="Smith D.R."/>
            <person name="Bergman C.M."/>
            <person name="Oliver B."/>
            <person name="Markow T.A."/>
            <person name="Kaufman T.C."/>
            <person name="Kellis M."/>
            <person name="Gelbart W."/>
            <person name="Iyer V.N."/>
            <person name="Pollard D.A."/>
            <person name="Sackton T.B."/>
            <person name="Larracuente A.M."/>
            <person name="Singh N.D."/>
            <person name="Abad J.P."/>
            <person name="Abt D.N."/>
            <person name="Adryan B."/>
            <person name="Aguade M."/>
            <person name="Akashi H."/>
            <person name="Anderson W.W."/>
            <person name="Aquadro C.F."/>
            <person name="Ardell D.H."/>
            <person name="Arguello R."/>
            <person name="Artieri C.G."/>
            <person name="Barbash D.A."/>
            <person name="Barker D."/>
            <person name="Barsanti P."/>
            <person name="Batterham P."/>
            <person name="Batzoglou S."/>
            <person name="Begun D."/>
            <person name="Bhutkar A."/>
            <person name="Blanco E."/>
            <person name="Bosak S.A."/>
            <person name="Bradley R.K."/>
            <person name="Brand A.D."/>
            <person name="Brent M.R."/>
            <person name="Brooks A.N."/>
            <person name="Brown R.H."/>
            <person name="Butlin R.K."/>
            <person name="Caggese C."/>
            <person name="Calvi B.R."/>
            <person name="Bernardo de Carvalho A."/>
            <person name="Caspi A."/>
            <person name="Castrezana S."/>
            <person name="Celniker S.E."/>
            <person name="Chang J.L."/>
            <person name="Chapple C."/>
            <person name="Chatterji S."/>
            <person name="Chinwalla A."/>
            <person name="Civetta A."/>
            <person name="Clifton S.W."/>
            <person name="Comeron J.M."/>
            <person name="Costello J.C."/>
            <person name="Coyne J.A."/>
            <person name="Daub J."/>
            <person name="David R.G."/>
            <person name="Delcher A.L."/>
            <person name="Delehaunty K."/>
            <person name="Do C.B."/>
            <person name="Ebling H."/>
            <person name="Edwards K."/>
            <person name="Eickbush T."/>
            <person name="Evans J.D."/>
            <person name="Filipski A."/>
            <person name="Findeiss S."/>
            <person name="Freyhult E."/>
            <person name="Fulton L."/>
            <person name="Fulton R."/>
            <person name="Garcia A.C."/>
            <person name="Gardiner A."/>
            <person name="Garfield D.A."/>
            <person name="Garvin B.E."/>
            <person name="Gibson G."/>
            <person name="Gilbert D."/>
            <person name="Gnerre S."/>
            <person name="Godfrey J."/>
            <person name="Good R."/>
            <person name="Gotea V."/>
            <person name="Gravely B."/>
            <person name="Greenberg A.J."/>
            <person name="Griffiths-Jones S."/>
            <person name="Gross S."/>
            <person name="Guigo R."/>
            <person name="Gustafson E.A."/>
            <person name="Haerty W."/>
            <person name="Hahn M.W."/>
            <person name="Halligan D.L."/>
            <person name="Halpern A.L."/>
            <person name="Halter G.M."/>
            <person name="Han M.V."/>
            <person name="Heger A."/>
            <person name="Hillier L."/>
            <person name="Hinrichs A.S."/>
            <person name="Holmes I."/>
            <person name="Hoskins R.A."/>
            <person name="Hubisz M.J."/>
            <person name="Hultmark D."/>
            <person name="Huntley M.A."/>
            <person name="Jaffe D.B."/>
            <person name="Jagadeeshan S."/>
            <person name="Jeck W.R."/>
            <person name="Johnson J."/>
            <person name="Jones C.D."/>
            <person name="Jordan W.C."/>
            <person name="Karpen G.H."/>
            <person name="Kataoka E."/>
            <person name="Keightley P.D."/>
            <person name="Kheradpour P."/>
            <person name="Kirkness E.F."/>
            <person name="Koerich L.B."/>
            <person name="Kristiansen K."/>
            <person name="Kudrna D."/>
            <person name="Kulathinal R.J."/>
            <person name="Kumar S."/>
            <person name="Kwok R."/>
            <person name="Lander E."/>
            <person name="Langley C.H."/>
            <person name="Lapoint R."/>
            <person name="Lazzaro B.P."/>
            <person name="Lee S.J."/>
            <person name="Levesque L."/>
            <person name="Li R."/>
            <person name="Lin C.F."/>
            <person name="Lin M.F."/>
            <person name="Lindblad-Toh K."/>
            <person name="Llopart A."/>
            <person name="Long M."/>
            <person name="Low L."/>
            <person name="Lozovsky E."/>
            <person name="Lu J."/>
            <person name="Luo M."/>
            <person name="Machado C.A."/>
            <person name="Makalowski W."/>
            <person name="Marzo M."/>
            <person name="Matsuda M."/>
            <person name="Matzkin L."/>
            <person name="McAllister B."/>
            <person name="McBride C.S."/>
            <person name="McKernan B."/>
            <person name="McKernan K."/>
            <person name="Mendez-Lago M."/>
            <person name="Minx P."/>
            <person name="Mollenhauer M.U."/>
            <person name="Montooth K."/>
            <person name="Mount S.M."/>
            <person name="Mu X."/>
            <person name="Myers E."/>
            <person name="Negre B."/>
            <person name="Newfeld S."/>
            <person name="Nielsen R."/>
            <person name="Noor M.A."/>
            <person name="O'Grady P."/>
            <person name="Pachter L."/>
            <person name="Papaceit M."/>
            <person name="Parisi M.J."/>
            <person name="Parisi M."/>
            <person name="Parts L."/>
            <person name="Pedersen J.S."/>
            <person name="Pesole G."/>
            <person name="Phillippy A.M."/>
            <person name="Ponting C.P."/>
            <person name="Pop M."/>
            <person name="Porcelli D."/>
            <person name="Powell J.R."/>
            <person name="Prohaska S."/>
            <person name="Pruitt K."/>
            <person name="Puig M."/>
            <person name="Quesneville H."/>
            <person name="Ram K.R."/>
            <person name="Rand D."/>
            <person name="Rasmussen M.D."/>
            <person name="Reed L.K."/>
            <person name="Reenan R."/>
            <person name="Reily A."/>
            <person name="Remington K.A."/>
            <person name="Rieger T.T."/>
            <person name="Ritchie M.G."/>
            <person name="Robin C."/>
            <person name="Rogers Y.H."/>
            <person name="Rohde C."/>
            <person name="Rozas J."/>
            <person name="Rubenfield M.J."/>
            <person name="Ruiz A."/>
            <person name="Russo S."/>
            <person name="Salzberg S.L."/>
            <person name="Sanchez-Gracia A."/>
            <person name="Saranga D.J."/>
            <person name="Sato H."/>
            <person name="Schaeffer S.W."/>
            <person name="Schatz M.C."/>
            <person name="Schlenke T."/>
            <person name="Schwartz R."/>
            <person name="Segarra C."/>
            <person name="Singh R.S."/>
            <person name="Sirot L."/>
            <person name="Sirota M."/>
            <person name="Sisneros N.B."/>
            <person name="Smith C.D."/>
            <person name="Smith T.F."/>
            <person name="Spieth J."/>
            <person name="Stage D.E."/>
            <person name="Stark A."/>
            <person name="Stephan W."/>
            <person name="Strausberg R.L."/>
            <person name="Strempel S."/>
            <person name="Sturgill D."/>
            <person name="Sutton G."/>
            <person name="Sutton G.G."/>
            <person name="Tao W."/>
            <person name="Teichmann S."/>
            <person name="Tobari Y.N."/>
            <person name="Tomimura Y."/>
            <person name="Tsolas J.M."/>
            <person name="Valente V.L."/>
            <person name="Venter E."/>
            <person name="Venter J.C."/>
            <person name="Vicario S."/>
            <person name="Vieira F.G."/>
            <person name="Vilella A.J."/>
            <person name="Villasante A."/>
            <person name="Walenz B."/>
            <person name="Wang J."/>
            <person name="Wasserman M."/>
            <person name="Watts T."/>
            <person name="Wilson D."/>
            <person name="Wilson R.K."/>
            <person name="Wing R.A."/>
            <person name="Wolfner M.F."/>
            <person name="Wong A."/>
            <person name="Wong G.K."/>
            <person name="Wu C.I."/>
            <person name="Wu G."/>
            <person name="Yamamoto D."/>
            <person name="Yang H.P."/>
            <person name="Yang S.P."/>
            <person name="Yorke J.A."/>
            <person name="Yoshida K."/>
            <person name="Zdobnov E."/>
            <person name="Zhang P."/>
            <person name="Zhang Y."/>
            <person name="Zimin A.V."/>
            <person name="Baldwin J."/>
            <person name="Abdouelleil A."/>
            <person name="Abdulkadir J."/>
            <person name="Abebe A."/>
            <person name="Abera B."/>
            <person name="Abreu J."/>
            <person name="Acer S.C."/>
            <person name="Aftuck L."/>
            <person name="Alexander A."/>
            <person name="An P."/>
            <person name="Anderson E."/>
            <person name="Anderson S."/>
            <person name="Arachi H."/>
            <person name="Azer M."/>
            <person name="Bachantsang P."/>
            <person name="Barry A."/>
            <person name="Bayul T."/>
            <person name="Berlin A."/>
            <person name="Bessette D."/>
            <person name="Bloom T."/>
            <person name="Blye J."/>
            <person name="Boguslavskiy L."/>
            <person name="Bonnet C."/>
            <person name="Boukhgalter B."/>
            <person name="Bourzgui I."/>
            <person name="Brown A."/>
            <person name="Cahill P."/>
            <person name="Channer S."/>
            <person name="Cheshatsang Y."/>
            <person name="Chuda L."/>
            <person name="Citroen M."/>
            <person name="Collymore A."/>
            <person name="Cooke P."/>
            <person name="Costello M."/>
            <person name="D'Aco K."/>
            <person name="Daza R."/>
            <person name="De Haan G."/>
            <person name="DeGray S."/>
            <person name="DeMaso C."/>
            <person name="Dhargay N."/>
            <person name="Dooley K."/>
            <person name="Dooley E."/>
            <person name="Doricent M."/>
            <person name="Dorje P."/>
            <person name="Dorjee K."/>
            <person name="Dupes A."/>
            <person name="Elong R."/>
            <person name="Falk J."/>
            <person name="Farina A."/>
            <person name="Faro S."/>
            <person name="Ferguson D."/>
            <person name="Fisher S."/>
            <person name="Foley C.D."/>
            <person name="Franke A."/>
            <person name="Friedrich D."/>
            <person name="Gadbois L."/>
            <person name="Gearin G."/>
            <person name="Gearin C.R."/>
            <person name="Giannoukos G."/>
            <person name="Goode T."/>
            <person name="Graham J."/>
            <person name="Grandbois E."/>
            <person name="Grewal S."/>
            <person name="Gyaltsen K."/>
            <person name="Hafez N."/>
            <person name="Hagos B."/>
            <person name="Hall J."/>
            <person name="Henson C."/>
            <person name="Hollinger A."/>
            <person name="Honan T."/>
            <person name="Huard M.D."/>
            <person name="Hughes L."/>
            <person name="Hurhula B."/>
            <person name="Husby M.E."/>
            <person name="Kamat A."/>
            <person name="Kanga B."/>
            <person name="Kashin S."/>
            <person name="Khazanovich D."/>
            <person name="Kisner P."/>
            <person name="Lance K."/>
            <person name="Lara M."/>
            <person name="Lee W."/>
            <person name="Lennon N."/>
            <person name="Letendre F."/>
            <person name="LeVine R."/>
            <person name="Lipovsky A."/>
            <person name="Liu X."/>
            <person name="Liu J."/>
            <person name="Liu S."/>
            <person name="Lokyitsang T."/>
            <person name="Lokyitsang Y."/>
            <person name="Lubonja R."/>
            <person name="Lui A."/>
            <person name="MacDonald P."/>
            <person name="Magnisalis V."/>
            <person name="Maru K."/>
            <person name="Matthews C."/>
            <person name="McCusker W."/>
            <person name="McDonough S."/>
            <person name="Mehta T."/>
            <person name="Meldrim J."/>
            <person name="Meneus L."/>
            <person name="Mihai O."/>
            <person name="Mihalev A."/>
            <person name="Mihova T."/>
            <person name="Mittelman R."/>
            <person name="Mlenga V."/>
            <person name="Montmayeur A."/>
            <person name="Mulrain L."/>
            <person name="Navidi A."/>
            <person name="Naylor J."/>
            <person name="Negash T."/>
            <person name="Nguyen T."/>
            <person name="Nguyen N."/>
            <person name="Nicol R."/>
            <person name="Norbu C."/>
            <person name="Norbu N."/>
            <person name="Novod N."/>
            <person name="O'Neill B."/>
            <person name="Osman S."/>
            <person name="Markiewicz E."/>
            <person name="Oyono O.L."/>
            <person name="Patti C."/>
            <person name="Phunkhang P."/>
            <person name="Pierre F."/>
            <person name="Priest M."/>
            <person name="Raghuraman S."/>
            <person name="Rege F."/>
            <person name="Reyes R."/>
            <person name="Rise C."/>
            <person name="Rogov P."/>
            <person name="Ross K."/>
            <person name="Ryan E."/>
            <person name="Settipalli S."/>
            <person name="Shea T."/>
            <person name="Sherpa N."/>
            <person name="Shi L."/>
            <person name="Shih D."/>
            <person name="Sparrow T."/>
            <person name="Spaulding J."/>
            <person name="Stalker J."/>
            <person name="Stange-Thomann N."/>
            <person name="Stavropoulos S."/>
            <person name="Stone C."/>
            <person name="Strader C."/>
            <person name="Tesfaye S."/>
            <person name="Thomson T."/>
            <person name="Thoulutsang Y."/>
            <person name="Thoulutsang D."/>
            <person name="Topham K."/>
            <person name="Topping I."/>
            <person name="Tsamla T."/>
            <person name="Vassiliev H."/>
            <person name="Vo A."/>
            <person name="Wangchuk T."/>
            <person name="Wangdi T."/>
            <person name="Weiand M."/>
            <person name="Wilkinson J."/>
            <person name="Wilson A."/>
            <person name="Yadav S."/>
            <person name="Young G."/>
            <person name="Yu Q."/>
            <person name="Zembek L."/>
            <person name="Zhong D."/>
            <person name="Zimmer A."/>
            <person name="Zwirko Z."/>
            <person name="Jaffe D.B."/>
            <person name="Alvarez P."/>
            <person name="Brockman W."/>
            <person name="Butler J."/>
            <person name="Chin C."/>
            <person name="Gnerre S."/>
            <person name="Grabherr M."/>
            <person name="Kleber M."/>
            <person name="Mauceli E."/>
            <person name="MacCallum I."/>
        </authorList>
    </citation>
    <scope>NUCLEOTIDE SEQUENCE [LARGE SCALE GENOMIC DNA]</scope>
    <source>
        <strain evidence="12">Tai18E2</strain>
        <strain evidence="14">Tai18E2 / Tucson 14021-0261.01</strain>
    </source>
</reference>
<evidence type="ECO:0000313" key="12">
    <source>
        <dbReference type="EMBL" id="EDW91192.1"/>
    </source>
</evidence>
<evidence type="ECO:0000256" key="10">
    <source>
        <dbReference type="SAM" id="MobiDB-lite"/>
    </source>
</evidence>
<dbReference type="GO" id="GO:0005637">
    <property type="term" value="C:nuclear inner membrane"/>
    <property type="evidence" value="ECO:0007669"/>
    <property type="project" value="UniProtKB-SubCell"/>
</dbReference>
<dbReference type="GO" id="GO:0005521">
    <property type="term" value="F:lamin binding"/>
    <property type="evidence" value="ECO:0007669"/>
    <property type="project" value="EnsemblMetazoa"/>
</dbReference>
<evidence type="ECO:0000256" key="5">
    <source>
        <dbReference type="ARBA" id="ARBA00022989"/>
    </source>
</evidence>
<dbReference type="InterPro" id="IPR001171">
    <property type="entry name" value="ERG24_DHCR-like"/>
</dbReference>
<evidence type="ECO:0000256" key="1">
    <source>
        <dbReference type="ARBA" id="ARBA00004473"/>
    </source>
</evidence>
<dbReference type="PANTHER" id="PTHR21257">
    <property type="entry name" value="DELTA(14)-STEROL REDUCTASE"/>
    <property type="match status" value="1"/>
</dbReference>
<reference evidence="12 14" key="3">
    <citation type="journal article" date="2007" name="PLoS Biol.">
        <title>Principles of genome evolution in the Drosophila melanogaster species group.</title>
        <authorList>
            <person name="Ranz J.M."/>
            <person name="Maurin D."/>
            <person name="Chan Y.S."/>
            <person name="von Grotthuss M."/>
            <person name="Hillier L.W."/>
            <person name="Roote J."/>
            <person name="Ashburner M."/>
            <person name="Bergman C.M."/>
        </authorList>
    </citation>
    <scope>NUCLEOTIDE SEQUENCE [LARGE SCALE GENOMIC DNA]</scope>
    <source>
        <strain evidence="12">Tai18E2</strain>
        <strain evidence="14">Tai18E2 / Tucson 14021-0261.01</strain>
    </source>
</reference>
<dbReference type="Proteomes" id="UP000002282">
    <property type="component" value="Chromosome 2R"/>
</dbReference>
<protein>
    <submittedName>
        <fullName evidence="12">Uncharacterized protein, isoform A</fullName>
    </submittedName>
    <submittedName>
        <fullName evidence="13">Uncharacterized protein, isoform B</fullName>
    </submittedName>
</protein>
<feature type="transmembrane region" description="Helical" evidence="11">
    <location>
        <begin position="557"/>
        <end position="575"/>
    </location>
</feature>
<keyword evidence="7 11" id="KW-0472">Membrane</keyword>
<gene>
    <name evidence="12" type="primary">Dyak\GE12220</name>
    <name evidence="12" type="ORF">Dyak_GE12220</name>
</gene>